<accession>A0A0F9JJL4</accession>
<sequence>MERSGLNANFLNARRRSPSAPPRVHLPPRGMTVADFGIPPRAKIKEAPVEPPKEPKEEPKRPKTPPNYLKSLERSIYDDLK</sequence>
<feature type="compositionally biased region" description="Basic and acidic residues" evidence="1">
    <location>
        <begin position="71"/>
        <end position="81"/>
    </location>
</feature>
<name>A0A0F9JJL4_9ZZZZ</name>
<evidence type="ECO:0000256" key="1">
    <source>
        <dbReference type="SAM" id="MobiDB-lite"/>
    </source>
</evidence>
<feature type="compositionally biased region" description="Polar residues" evidence="1">
    <location>
        <begin position="1"/>
        <end position="10"/>
    </location>
</feature>
<evidence type="ECO:0000313" key="2">
    <source>
        <dbReference type="EMBL" id="KKM62536.1"/>
    </source>
</evidence>
<dbReference type="AlphaFoldDB" id="A0A0F9JJL4"/>
<protein>
    <submittedName>
        <fullName evidence="2">Uncharacterized protein</fullName>
    </submittedName>
</protein>
<feature type="compositionally biased region" description="Basic and acidic residues" evidence="1">
    <location>
        <begin position="43"/>
        <end position="61"/>
    </location>
</feature>
<dbReference type="EMBL" id="LAZR01011274">
    <property type="protein sequence ID" value="KKM62536.1"/>
    <property type="molecule type" value="Genomic_DNA"/>
</dbReference>
<feature type="region of interest" description="Disordered" evidence="1">
    <location>
        <begin position="1"/>
        <end position="81"/>
    </location>
</feature>
<gene>
    <name evidence="2" type="ORF">LCGC14_1520710</name>
</gene>
<proteinExistence type="predicted"/>
<organism evidence="2">
    <name type="scientific">marine sediment metagenome</name>
    <dbReference type="NCBI Taxonomy" id="412755"/>
    <lineage>
        <taxon>unclassified sequences</taxon>
        <taxon>metagenomes</taxon>
        <taxon>ecological metagenomes</taxon>
    </lineage>
</organism>
<comment type="caution">
    <text evidence="2">The sequence shown here is derived from an EMBL/GenBank/DDBJ whole genome shotgun (WGS) entry which is preliminary data.</text>
</comment>
<reference evidence="2" key="1">
    <citation type="journal article" date="2015" name="Nature">
        <title>Complex archaea that bridge the gap between prokaryotes and eukaryotes.</title>
        <authorList>
            <person name="Spang A."/>
            <person name="Saw J.H."/>
            <person name="Jorgensen S.L."/>
            <person name="Zaremba-Niedzwiedzka K."/>
            <person name="Martijn J."/>
            <person name="Lind A.E."/>
            <person name="van Eijk R."/>
            <person name="Schleper C."/>
            <person name="Guy L."/>
            <person name="Ettema T.J."/>
        </authorList>
    </citation>
    <scope>NUCLEOTIDE SEQUENCE</scope>
</reference>